<dbReference type="Pfam" id="PF03657">
    <property type="entry name" value="UPF0113"/>
    <property type="match status" value="1"/>
</dbReference>
<protein>
    <recommendedName>
        <fullName evidence="1">UPF0113 domain-containing protein</fullName>
    </recommendedName>
</protein>
<dbReference type="InterPro" id="IPR005155">
    <property type="entry name" value="UPF0113_PUA"/>
</dbReference>
<comment type="caution">
    <text evidence="2">The sequence shown here is derived from an EMBL/GenBank/DDBJ whole genome shotgun (WGS) entry which is preliminary data.</text>
</comment>
<accession>A0A7C4BCW5</accession>
<dbReference type="Gene3D" id="2.30.130.10">
    <property type="entry name" value="PUA domain"/>
    <property type="match status" value="1"/>
</dbReference>
<feature type="domain" description="UPF0113" evidence="1">
    <location>
        <begin position="106"/>
        <end position="187"/>
    </location>
</feature>
<evidence type="ECO:0000313" key="2">
    <source>
        <dbReference type="EMBL" id="HGI88281.1"/>
    </source>
</evidence>
<sequence>MVRSRLVSDAWTLLRDFIKECFGEEVSSYLEKEFTALLFSSFRGWTRIMLYPNPMHEMILKNSRVLRVVGGGVLAGWLWGGKFVPSPHLYNFIYDTYQKMACAAIAMPQGVKAFLYGNDLLLASLKKILPPVRKERYVAVIDSEDFKAIGIGVMLYDEDEIRKLVRKGQMLSAVVKNVFDLGIHVRNEKFFI</sequence>
<organism evidence="2">
    <name type="scientific">Ignisphaera aggregans</name>
    <dbReference type="NCBI Taxonomy" id="334771"/>
    <lineage>
        <taxon>Archaea</taxon>
        <taxon>Thermoproteota</taxon>
        <taxon>Thermoprotei</taxon>
        <taxon>Desulfurococcales</taxon>
        <taxon>Desulfurococcaceae</taxon>
        <taxon>Ignisphaera</taxon>
    </lineage>
</organism>
<reference evidence="2" key="1">
    <citation type="journal article" date="2020" name="mSystems">
        <title>Genome- and Community-Level Interaction Insights into Carbon Utilization and Element Cycling Functions of Hydrothermarchaeota in Hydrothermal Sediment.</title>
        <authorList>
            <person name="Zhou Z."/>
            <person name="Liu Y."/>
            <person name="Xu W."/>
            <person name="Pan J."/>
            <person name="Luo Z.H."/>
            <person name="Li M."/>
        </authorList>
    </citation>
    <scope>NUCLEOTIDE SEQUENCE [LARGE SCALE GENOMIC DNA]</scope>
    <source>
        <strain evidence="2">SpSt-732</strain>
    </source>
</reference>
<dbReference type="PROSITE" id="PS50890">
    <property type="entry name" value="PUA"/>
    <property type="match status" value="1"/>
</dbReference>
<dbReference type="GO" id="GO:0003723">
    <property type="term" value="F:RNA binding"/>
    <property type="evidence" value="ECO:0007669"/>
    <property type="project" value="InterPro"/>
</dbReference>
<gene>
    <name evidence="2" type="ORF">ENV14_07865</name>
</gene>
<dbReference type="EMBL" id="DTFF01000064">
    <property type="protein sequence ID" value="HGI88281.1"/>
    <property type="molecule type" value="Genomic_DNA"/>
</dbReference>
<dbReference type="AlphaFoldDB" id="A0A7C4BCW5"/>
<dbReference type="SUPFAM" id="SSF88697">
    <property type="entry name" value="PUA domain-like"/>
    <property type="match status" value="1"/>
</dbReference>
<proteinExistence type="predicted"/>
<dbReference type="InterPro" id="IPR015947">
    <property type="entry name" value="PUA-like_sf"/>
</dbReference>
<dbReference type="InterPro" id="IPR036974">
    <property type="entry name" value="PUA_sf"/>
</dbReference>
<evidence type="ECO:0000259" key="1">
    <source>
        <dbReference type="Pfam" id="PF03657"/>
    </source>
</evidence>
<name>A0A7C4BCW5_9CREN</name>